<dbReference type="Pfam" id="PF00685">
    <property type="entry name" value="Sulfotransfer_1"/>
    <property type="match status" value="1"/>
</dbReference>
<gene>
    <name evidence="4" type="ORF">CWB74_10770</name>
</gene>
<dbReference type="Proteomes" id="UP000305423">
    <property type="component" value="Unassembled WGS sequence"/>
</dbReference>
<dbReference type="InterPro" id="IPR000863">
    <property type="entry name" value="Sulfotransferase_dom"/>
</dbReference>
<dbReference type="PANTHER" id="PTHR11783">
    <property type="entry name" value="SULFOTRANSFERASE SULT"/>
    <property type="match status" value="1"/>
</dbReference>
<name>A0AAQ2ETQ8_PSEO7</name>
<evidence type="ECO:0000313" key="5">
    <source>
        <dbReference type="Proteomes" id="UP000305423"/>
    </source>
</evidence>
<dbReference type="EMBL" id="PNEL01000025">
    <property type="protein sequence ID" value="TMN77254.1"/>
    <property type="molecule type" value="Genomic_DNA"/>
</dbReference>
<proteinExistence type="inferred from homology"/>
<dbReference type="GO" id="GO:0008146">
    <property type="term" value="F:sulfotransferase activity"/>
    <property type="evidence" value="ECO:0007669"/>
    <property type="project" value="InterPro"/>
</dbReference>
<reference evidence="4 5" key="1">
    <citation type="submission" date="2017-12" db="EMBL/GenBank/DDBJ databases">
        <authorList>
            <person name="Paulsen S."/>
            <person name="Gram L.K."/>
        </authorList>
    </citation>
    <scope>NUCLEOTIDE SEQUENCE [LARGE SCALE GENOMIC DNA]</scope>
    <source>
        <strain evidence="4 5">S1607</strain>
    </source>
</reference>
<evidence type="ECO:0000256" key="1">
    <source>
        <dbReference type="ARBA" id="ARBA00005771"/>
    </source>
</evidence>
<keyword evidence="2" id="KW-0808">Transferase</keyword>
<evidence type="ECO:0000259" key="3">
    <source>
        <dbReference type="Pfam" id="PF00685"/>
    </source>
</evidence>
<evidence type="ECO:0000256" key="2">
    <source>
        <dbReference type="ARBA" id="ARBA00022679"/>
    </source>
</evidence>
<organism evidence="4 5">
    <name type="scientific">Pseudoalteromonas piscicida</name>
    <dbReference type="NCBI Taxonomy" id="43662"/>
    <lineage>
        <taxon>Bacteria</taxon>
        <taxon>Pseudomonadati</taxon>
        <taxon>Pseudomonadota</taxon>
        <taxon>Gammaproteobacteria</taxon>
        <taxon>Alteromonadales</taxon>
        <taxon>Pseudoalteromonadaceae</taxon>
        <taxon>Pseudoalteromonas</taxon>
    </lineage>
</organism>
<dbReference type="Gene3D" id="3.40.50.300">
    <property type="entry name" value="P-loop containing nucleotide triphosphate hydrolases"/>
    <property type="match status" value="1"/>
</dbReference>
<accession>A0AAQ2ETQ8</accession>
<dbReference type="AlphaFoldDB" id="A0AAQ2ETQ8"/>
<evidence type="ECO:0000313" key="4">
    <source>
        <dbReference type="EMBL" id="TMN77254.1"/>
    </source>
</evidence>
<dbReference type="InterPro" id="IPR027417">
    <property type="entry name" value="P-loop_NTPase"/>
</dbReference>
<comment type="caution">
    <text evidence="4">The sequence shown here is derived from an EMBL/GenBank/DDBJ whole genome shotgun (WGS) entry which is preliminary data.</text>
</comment>
<protein>
    <recommendedName>
        <fullName evidence="3">Sulfotransferase domain-containing protein</fullName>
    </recommendedName>
</protein>
<feature type="domain" description="Sulfotransferase" evidence="3">
    <location>
        <begin position="13"/>
        <end position="248"/>
    </location>
</feature>
<sequence length="260" mass="29998">MIIERECVLKTNLVCSFPKCGRTWVRFILANYINQYVKVHKSIDFFSVFTLCPNYNLDPERGLPAYALSQQDPFVTFSHAVSHSKEADKLLIIKRCPLDTLVSYYFQLSSRHGRDLPPLSEFTVNQSIFTLIEFYNELAATLINNDPKQLKTINYESLHGNTMEVMSSVIEFFELSLEVDKLTQAIAHSAFDSLRRLEIEKGFPNRQIVIDPTNPNSLRAREGKVNGHTQHFSKQQIYKIKNILESRLTLPAKILLSEYF</sequence>
<dbReference type="SUPFAM" id="SSF52540">
    <property type="entry name" value="P-loop containing nucleoside triphosphate hydrolases"/>
    <property type="match status" value="1"/>
</dbReference>
<reference evidence="5" key="2">
    <citation type="submission" date="2019-06" db="EMBL/GenBank/DDBJ databases">
        <title>Co-occurence of chitin degradation, pigmentation and bioactivity in marine Pseudoalteromonas.</title>
        <authorList>
            <person name="Sonnenschein E.C."/>
            <person name="Bech P.K."/>
        </authorList>
    </citation>
    <scope>NUCLEOTIDE SEQUENCE [LARGE SCALE GENOMIC DNA]</scope>
    <source>
        <strain evidence="5">S1607</strain>
    </source>
</reference>
<comment type="similarity">
    <text evidence="1">Belongs to the sulfotransferase 1 family.</text>
</comment>